<protein>
    <submittedName>
        <fullName evidence="2">Uncharacterized protein</fullName>
    </submittedName>
</protein>
<proteinExistence type="predicted"/>
<evidence type="ECO:0000256" key="1">
    <source>
        <dbReference type="SAM" id="MobiDB-lite"/>
    </source>
</evidence>
<evidence type="ECO:0000313" key="3">
    <source>
        <dbReference type="Proteomes" id="UP001066276"/>
    </source>
</evidence>
<organism evidence="2 3">
    <name type="scientific">Pleurodeles waltl</name>
    <name type="common">Iberian ribbed newt</name>
    <dbReference type="NCBI Taxonomy" id="8319"/>
    <lineage>
        <taxon>Eukaryota</taxon>
        <taxon>Metazoa</taxon>
        <taxon>Chordata</taxon>
        <taxon>Craniata</taxon>
        <taxon>Vertebrata</taxon>
        <taxon>Euteleostomi</taxon>
        <taxon>Amphibia</taxon>
        <taxon>Batrachia</taxon>
        <taxon>Caudata</taxon>
        <taxon>Salamandroidea</taxon>
        <taxon>Salamandridae</taxon>
        <taxon>Pleurodelinae</taxon>
        <taxon>Pleurodeles</taxon>
    </lineage>
</organism>
<evidence type="ECO:0000313" key="2">
    <source>
        <dbReference type="EMBL" id="KAJ1216184.1"/>
    </source>
</evidence>
<feature type="compositionally biased region" description="Polar residues" evidence="1">
    <location>
        <begin position="12"/>
        <end position="24"/>
    </location>
</feature>
<name>A0AAV7WQ27_PLEWA</name>
<dbReference type="AlphaFoldDB" id="A0AAV7WQ27"/>
<dbReference type="EMBL" id="JANPWB010000001">
    <property type="protein sequence ID" value="KAJ1216184.1"/>
    <property type="molecule type" value="Genomic_DNA"/>
</dbReference>
<gene>
    <name evidence="2" type="ORF">NDU88_003790</name>
</gene>
<feature type="region of interest" description="Disordered" evidence="1">
    <location>
        <begin position="1"/>
        <end position="31"/>
    </location>
</feature>
<reference evidence="2" key="1">
    <citation type="journal article" date="2022" name="bioRxiv">
        <title>Sequencing and chromosome-scale assembly of the giantPleurodeles waltlgenome.</title>
        <authorList>
            <person name="Brown T."/>
            <person name="Elewa A."/>
            <person name="Iarovenko S."/>
            <person name="Subramanian E."/>
            <person name="Araus A.J."/>
            <person name="Petzold A."/>
            <person name="Susuki M."/>
            <person name="Suzuki K.-i.T."/>
            <person name="Hayashi T."/>
            <person name="Toyoda A."/>
            <person name="Oliveira C."/>
            <person name="Osipova E."/>
            <person name="Leigh N.D."/>
            <person name="Simon A."/>
            <person name="Yun M.H."/>
        </authorList>
    </citation>
    <scope>NUCLEOTIDE SEQUENCE</scope>
    <source>
        <strain evidence="2">20211129_DDA</strain>
        <tissue evidence="2">Liver</tissue>
    </source>
</reference>
<comment type="caution">
    <text evidence="2">The sequence shown here is derived from an EMBL/GenBank/DDBJ whole genome shotgun (WGS) entry which is preliminary data.</text>
</comment>
<keyword evidence="3" id="KW-1185">Reference proteome</keyword>
<accession>A0AAV7WQ27</accession>
<dbReference type="Proteomes" id="UP001066276">
    <property type="component" value="Chromosome 1_1"/>
</dbReference>
<sequence>MSRSAEAFYFSDKTSSPAGTSDSSEVARGTGKVRECGGGYPALCKVDRGWFARCVPRAAACDLVLAASSRLGLR</sequence>